<protein>
    <submittedName>
        <fullName evidence="2">RCG45058, isoform CRA_e</fullName>
    </submittedName>
</protein>
<feature type="region of interest" description="Disordered" evidence="1">
    <location>
        <begin position="57"/>
        <end position="77"/>
    </location>
</feature>
<proteinExistence type="predicted"/>
<dbReference type="AlphaFoldDB" id="A6KQQ6"/>
<sequence length="77" mass="8377">METIPAPKTIQFVNIIFQVADLQGHCPDFHLGLLLGAGHFPDWSLGKHNGIPVHHYQQPSGGLHLPHSLSAQPPGTR</sequence>
<evidence type="ECO:0000256" key="1">
    <source>
        <dbReference type="SAM" id="MobiDB-lite"/>
    </source>
</evidence>
<reference evidence="3" key="1">
    <citation type="submission" date="2005-09" db="EMBL/GenBank/DDBJ databases">
        <authorList>
            <person name="Mural R.J."/>
            <person name="Li P.W."/>
            <person name="Adams M.D."/>
            <person name="Amanatides P.G."/>
            <person name="Baden-Tillson H."/>
            <person name="Barnstead M."/>
            <person name="Chin S.H."/>
            <person name="Dew I."/>
            <person name="Evans C.A."/>
            <person name="Ferriera S."/>
            <person name="Flanigan M."/>
            <person name="Fosler C."/>
            <person name="Glodek A."/>
            <person name="Gu Z."/>
            <person name="Holt R.A."/>
            <person name="Jennings D."/>
            <person name="Kraft C.L."/>
            <person name="Lu F."/>
            <person name="Nguyen T."/>
            <person name="Nusskern D.R."/>
            <person name="Pfannkoch C.M."/>
            <person name="Sitter C."/>
            <person name="Sutton G.G."/>
            <person name="Venter J.C."/>
            <person name="Wang Z."/>
            <person name="Woodage T."/>
            <person name="Zheng X.H."/>
            <person name="Zhong F."/>
        </authorList>
    </citation>
    <scope>NUCLEOTIDE SEQUENCE [LARGE SCALE GENOMIC DNA]</scope>
    <source>
        <strain>BN</strain>
        <strain evidence="3">Sprague-Dawley</strain>
    </source>
</reference>
<organism evidence="2 3">
    <name type="scientific">Rattus norvegicus</name>
    <name type="common">Rat</name>
    <dbReference type="NCBI Taxonomy" id="10116"/>
    <lineage>
        <taxon>Eukaryota</taxon>
        <taxon>Metazoa</taxon>
        <taxon>Chordata</taxon>
        <taxon>Craniata</taxon>
        <taxon>Vertebrata</taxon>
        <taxon>Euteleostomi</taxon>
        <taxon>Mammalia</taxon>
        <taxon>Eutheria</taxon>
        <taxon>Euarchontoglires</taxon>
        <taxon>Glires</taxon>
        <taxon>Rodentia</taxon>
        <taxon>Myomorpha</taxon>
        <taxon>Muroidea</taxon>
        <taxon>Muridae</taxon>
        <taxon>Murinae</taxon>
        <taxon>Rattus</taxon>
    </lineage>
</organism>
<accession>A6KQQ6</accession>
<name>A6KQQ6_RAT</name>
<dbReference type="EMBL" id="CH474092">
    <property type="protein sequence ID" value="EDL83564.1"/>
    <property type="molecule type" value="Genomic_DNA"/>
</dbReference>
<evidence type="ECO:0000313" key="2">
    <source>
        <dbReference type="EMBL" id="EDL83564.1"/>
    </source>
</evidence>
<evidence type="ECO:0000313" key="3">
    <source>
        <dbReference type="Proteomes" id="UP000234681"/>
    </source>
</evidence>
<dbReference type="Proteomes" id="UP000234681">
    <property type="component" value="Chromosome 9"/>
</dbReference>
<gene>
    <name evidence="2" type="ORF">rCG_45058</name>
</gene>